<dbReference type="PROSITE" id="PS51918">
    <property type="entry name" value="RADICAL_SAM"/>
    <property type="match status" value="1"/>
</dbReference>
<reference evidence="15" key="2">
    <citation type="submission" date="2023-06" db="EMBL/GenBank/DDBJ databases">
        <authorList>
            <person name="Kobayashi Y."/>
            <person name="Kayamori A."/>
            <person name="Aoki K."/>
            <person name="Shiwa Y."/>
            <person name="Fujita N."/>
            <person name="Sugita T."/>
            <person name="Iwasaki W."/>
            <person name="Tanaka N."/>
            <person name="Takashima M."/>
        </authorList>
    </citation>
    <scope>NUCLEOTIDE SEQUENCE</scope>
    <source>
        <strain evidence="15">HIS016</strain>
    </source>
</reference>
<feature type="binding site" evidence="13">
    <location>
        <position position="163"/>
    </location>
    <ligand>
        <name>[2Fe-2S] cluster</name>
        <dbReference type="ChEBI" id="CHEBI:190135"/>
    </ligand>
</feature>
<dbReference type="InterPro" id="IPR058240">
    <property type="entry name" value="rSAM_sf"/>
</dbReference>
<dbReference type="SMART" id="SM00729">
    <property type="entry name" value="Elp3"/>
    <property type="match status" value="1"/>
</dbReference>
<dbReference type="PANTHER" id="PTHR22976:SF2">
    <property type="entry name" value="BIOTIN SYNTHASE, MITOCHONDRIAL"/>
    <property type="match status" value="1"/>
</dbReference>
<keyword evidence="7 13" id="KW-0001">2Fe-2S</keyword>
<dbReference type="InterPro" id="IPR013785">
    <property type="entry name" value="Aldolase_TIM"/>
</dbReference>
<protein>
    <recommendedName>
        <fullName evidence="3">biotin synthase</fullName>
        <ecNumber evidence="3">2.8.1.6</ecNumber>
    </recommendedName>
</protein>
<dbReference type="InterPro" id="IPR007197">
    <property type="entry name" value="rSAM"/>
</dbReference>
<evidence type="ECO:0000256" key="11">
    <source>
        <dbReference type="ARBA" id="ARBA00023014"/>
    </source>
</evidence>
<dbReference type="SUPFAM" id="SSF102114">
    <property type="entry name" value="Radical SAM enzymes"/>
    <property type="match status" value="1"/>
</dbReference>
<sequence length="371" mass="40725">MAALRALRSRAAVPRLARGHAVAVETRTAAPPVDAVRNDWSRAEVQRIFDGPLMETIFRAATVHRLHHDPSRIQLCTLMNIKTGGCTEDCKYCSQSSSYKTQTKASRLVDIEPVLEAARQAKANGSTRFCMGAAWRDLAGRKSGFEKILTMVREVRGMDMEVCTTLGMLSPDQARRLKEAGLSAYNHNLDTSREFYPEVITTRSYDERLGTIAAVRDAGISVCSGGILGLGEKDEDRVGLIWEVGRMDEHPESFPVNTLVPIEGTPLEKNDPVQVHTVLRTIATARIVLPKTIIRLAAGRHTFSEAEQAMAFMAGANAIFTGETMLTTPCTGWDVDKAMLDRWGLRGMRSFEDAESVEVRDTAAKGAEVSA</sequence>
<keyword evidence="10 13" id="KW-0408">Iron</keyword>
<evidence type="ECO:0000256" key="3">
    <source>
        <dbReference type="ARBA" id="ARBA00012236"/>
    </source>
</evidence>
<dbReference type="SFLD" id="SFLDS00029">
    <property type="entry name" value="Radical_SAM"/>
    <property type="match status" value="1"/>
</dbReference>
<evidence type="ECO:0000256" key="10">
    <source>
        <dbReference type="ARBA" id="ARBA00023004"/>
    </source>
</evidence>
<dbReference type="GO" id="GO:0009102">
    <property type="term" value="P:biotin biosynthetic process"/>
    <property type="evidence" value="ECO:0007669"/>
    <property type="project" value="UniProtKB-KW"/>
</dbReference>
<evidence type="ECO:0000256" key="1">
    <source>
        <dbReference type="ARBA" id="ARBA00004942"/>
    </source>
</evidence>
<dbReference type="EC" id="2.8.1.6" evidence="3"/>
<evidence type="ECO:0000256" key="2">
    <source>
        <dbReference type="ARBA" id="ARBA00010765"/>
    </source>
</evidence>
<proteinExistence type="inferred from homology"/>
<dbReference type="InterPro" id="IPR024177">
    <property type="entry name" value="Biotin_synthase"/>
</dbReference>
<evidence type="ECO:0000256" key="12">
    <source>
        <dbReference type="ARBA" id="ARBA00034078"/>
    </source>
</evidence>
<comment type="pathway">
    <text evidence="1">Cofactor biosynthesis; biotin biosynthesis; biotin from 7,8-diaminononanoate: step 2/2.</text>
</comment>
<dbReference type="InterPro" id="IPR002684">
    <property type="entry name" value="Biotin_synth/BioAB"/>
</dbReference>
<dbReference type="AlphaFoldDB" id="A0AAD3TT51"/>
<feature type="binding site" evidence="13">
    <location>
        <position position="86"/>
    </location>
    <ligand>
        <name>[4Fe-4S] cluster</name>
        <dbReference type="ChEBI" id="CHEBI:49883"/>
        <note>4Fe-4S-S-AdoMet</note>
    </ligand>
</feature>
<feature type="domain" description="Radical SAM core" evidence="14">
    <location>
        <begin position="68"/>
        <end position="300"/>
    </location>
</feature>
<feature type="binding site" evidence="13">
    <location>
        <position position="130"/>
    </location>
    <ligand>
        <name>[2Fe-2S] cluster</name>
        <dbReference type="ChEBI" id="CHEBI:190135"/>
    </ligand>
</feature>
<evidence type="ECO:0000256" key="9">
    <source>
        <dbReference type="ARBA" id="ARBA00022756"/>
    </source>
</evidence>
<evidence type="ECO:0000313" key="16">
    <source>
        <dbReference type="Proteomes" id="UP001222932"/>
    </source>
</evidence>
<evidence type="ECO:0000256" key="8">
    <source>
        <dbReference type="ARBA" id="ARBA00022723"/>
    </source>
</evidence>
<dbReference type="InterPro" id="IPR006638">
    <property type="entry name" value="Elp3/MiaA/NifB-like_rSAM"/>
</dbReference>
<keyword evidence="4 13" id="KW-0004">4Fe-4S</keyword>
<dbReference type="GO" id="GO:0051539">
    <property type="term" value="F:4 iron, 4 sulfur cluster binding"/>
    <property type="evidence" value="ECO:0007669"/>
    <property type="project" value="UniProtKB-KW"/>
</dbReference>
<dbReference type="SFLD" id="SFLDF00272">
    <property type="entry name" value="biotin_synthase"/>
    <property type="match status" value="1"/>
</dbReference>
<dbReference type="GO" id="GO:0046872">
    <property type="term" value="F:metal ion binding"/>
    <property type="evidence" value="ECO:0007669"/>
    <property type="project" value="UniProtKB-KW"/>
</dbReference>
<organism evidence="15 16">
    <name type="scientific">Cutaneotrichosporon spelunceum</name>
    <dbReference type="NCBI Taxonomy" id="1672016"/>
    <lineage>
        <taxon>Eukaryota</taxon>
        <taxon>Fungi</taxon>
        <taxon>Dikarya</taxon>
        <taxon>Basidiomycota</taxon>
        <taxon>Agaricomycotina</taxon>
        <taxon>Tremellomycetes</taxon>
        <taxon>Trichosporonales</taxon>
        <taxon>Trichosporonaceae</taxon>
        <taxon>Cutaneotrichosporon</taxon>
    </lineage>
</organism>
<dbReference type="PIRSF" id="PIRSF001619">
    <property type="entry name" value="Biotin_synth"/>
    <property type="match status" value="1"/>
</dbReference>
<dbReference type="InterPro" id="IPR010722">
    <property type="entry name" value="BATS_dom"/>
</dbReference>
<feature type="binding site" evidence="13">
    <location>
        <position position="93"/>
    </location>
    <ligand>
        <name>[4Fe-4S] cluster</name>
        <dbReference type="ChEBI" id="CHEBI:49883"/>
        <note>4Fe-4S-S-AdoMet</note>
    </ligand>
</feature>
<comment type="cofactor">
    <cofactor evidence="12">
        <name>[2Fe-2S] cluster</name>
        <dbReference type="ChEBI" id="CHEBI:190135"/>
    </cofactor>
</comment>
<evidence type="ECO:0000259" key="14">
    <source>
        <dbReference type="PROSITE" id="PS51918"/>
    </source>
</evidence>
<evidence type="ECO:0000256" key="6">
    <source>
        <dbReference type="ARBA" id="ARBA00022691"/>
    </source>
</evidence>
<comment type="similarity">
    <text evidence="2">Belongs to the radical SAM superfamily. Biotin synthase family.</text>
</comment>
<dbReference type="Pfam" id="PF06968">
    <property type="entry name" value="BATS"/>
    <property type="match status" value="1"/>
</dbReference>
<reference evidence="15" key="1">
    <citation type="journal article" date="2023" name="BMC Genomics">
        <title>Chromosome-level genome assemblies of Cutaneotrichosporon spp. (Trichosporonales, Basidiomycota) reveal imbalanced evolution between nucleotide sequences and chromosome synteny.</title>
        <authorList>
            <person name="Kobayashi Y."/>
            <person name="Kayamori A."/>
            <person name="Aoki K."/>
            <person name="Shiwa Y."/>
            <person name="Matsutani M."/>
            <person name="Fujita N."/>
            <person name="Sugita T."/>
            <person name="Iwasaki W."/>
            <person name="Tanaka N."/>
            <person name="Takashima M."/>
        </authorList>
    </citation>
    <scope>NUCLEOTIDE SEQUENCE</scope>
    <source>
        <strain evidence="15">HIS016</strain>
    </source>
</reference>
<dbReference type="GO" id="GO:0051537">
    <property type="term" value="F:2 iron, 2 sulfur cluster binding"/>
    <property type="evidence" value="ECO:0007669"/>
    <property type="project" value="UniProtKB-KW"/>
</dbReference>
<dbReference type="NCBIfam" id="TIGR00433">
    <property type="entry name" value="bioB"/>
    <property type="match status" value="1"/>
</dbReference>
<evidence type="ECO:0000256" key="13">
    <source>
        <dbReference type="PIRSR" id="PIRSR001619-1"/>
    </source>
</evidence>
<evidence type="ECO:0000313" key="15">
    <source>
        <dbReference type="EMBL" id="GMK56400.1"/>
    </source>
</evidence>
<dbReference type="PANTHER" id="PTHR22976">
    <property type="entry name" value="BIOTIN SYNTHASE"/>
    <property type="match status" value="1"/>
</dbReference>
<comment type="cofactor">
    <cofactor evidence="13">
        <name>[2Fe-2S] cluster</name>
        <dbReference type="ChEBI" id="CHEBI:190135"/>
    </cofactor>
    <text evidence="13">Binds 1 [2Fe-2S] cluster. The cluster is coordinated with 3 cysteines and 1 arginine.</text>
</comment>
<dbReference type="SFLD" id="SFLDG01278">
    <property type="entry name" value="biotin_synthase_like"/>
    <property type="match status" value="1"/>
</dbReference>
<dbReference type="GO" id="GO:0004076">
    <property type="term" value="F:biotin synthase activity"/>
    <property type="evidence" value="ECO:0007669"/>
    <property type="project" value="UniProtKB-EC"/>
</dbReference>
<keyword evidence="11 13" id="KW-0411">Iron-sulfur</keyword>
<dbReference type="Proteomes" id="UP001222932">
    <property type="component" value="Unassembled WGS sequence"/>
</dbReference>
<feature type="binding site" evidence="13">
    <location>
        <position position="295"/>
    </location>
    <ligand>
        <name>[2Fe-2S] cluster</name>
        <dbReference type="ChEBI" id="CHEBI:190135"/>
    </ligand>
</feature>
<evidence type="ECO:0000256" key="7">
    <source>
        <dbReference type="ARBA" id="ARBA00022714"/>
    </source>
</evidence>
<dbReference type="GO" id="GO:0005739">
    <property type="term" value="C:mitochondrion"/>
    <property type="evidence" value="ECO:0007669"/>
    <property type="project" value="TreeGrafter"/>
</dbReference>
<name>A0AAD3TT51_9TREE</name>
<keyword evidence="8 13" id="KW-0479">Metal-binding</keyword>
<dbReference type="Pfam" id="PF04055">
    <property type="entry name" value="Radical_SAM"/>
    <property type="match status" value="1"/>
</dbReference>
<dbReference type="EMBL" id="BTCM01000003">
    <property type="protein sequence ID" value="GMK56400.1"/>
    <property type="molecule type" value="Genomic_DNA"/>
</dbReference>
<dbReference type="CDD" id="cd01335">
    <property type="entry name" value="Radical_SAM"/>
    <property type="match status" value="1"/>
</dbReference>
<dbReference type="Gene3D" id="3.20.20.70">
    <property type="entry name" value="Aldolase class I"/>
    <property type="match status" value="1"/>
</dbReference>
<evidence type="ECO:0000256" key="5">
    <source>
        <dbReference type="ARBA" id="ARBA00022679"/>
    </source>
</evidence>
<keyword evidence="16" id="KW-1185">Reference proteome</keyword>
<keyword evidence="9" id="KW-0093">Biotin biosynthesis</keyword>
<gene>
    <name evidence="15" type="primary">BIO2</name>
    <name evidence="15" type="ORF">CspeluHIS016_0302400</name>
</gene>
<accession>A0AAD3TT51</accession>
<keyword evidence="6 13" id="KW-0949">S-adenosyl-L-methionine</keyword>
<comment type="cofactor">
    <cofactor evidence="13">
        <name>[4Fe-4S] cluster</name>
        <dbReference type="ChEBI" id="CHEBI:49883"/>
    </cofactor>
    <text evidence="13">Binds 1 [4Fe-4S] cluster. The cluster is coordinated with 3 cysteines and an exchangeable S-adenosyl-L-methionine.</text>
</comment>
<keyword evidence="5" id="KW-0808">Transferase</keyword>
<dbReference type="SMART" id="SM00876">
    <property type="entry name" value="BATS"/>
    <property type="match status" value="1"/>
</dbReference>
<dbReference type="SFLD" id="SFLDG01060">
    <property type="entry name" value="BATS_domain_containing"/>
    <property type="match status" value="1"/>
</dbReference>
<feature type="binding site" evidence="13">
    <location>
        <position position="90"/>
    </location>
    <ligand>
        <name>[4Fe-4S] cluster</name>
        <dbReference type="ChEBI" id="CHEBI:49883"/>
        <note>4Fe-4S-S-AdoMet</note>
    </ligand>
</feature>
<dbReference type="FunFam" id="3.20.20.70:FF:000011">
    <property type="entry name" value="Biotin synthase"/>
    <property type="match status" value="1"/>
</dbReference>
<evidence type="ECO:0000256" key="4">
    <source>
        <dbReference type="ARBA" id="ARBA00022485"/>
    </source>
</evidence>
<feature type="binding site" evidence="13">
    <location>
        <position position="223"/>
    </location>
    <ligand>
        <name>[2Fe-2S] cluster</name>
        <dbReference type="ChEBI" id="CHEBI:190135"/>
    </ligand>
</feature>
<dbReference type="HAMAP" id="MF_01694">
    <property type="entry name" value="BioB"/>
    <property type="match status" value="1"/>
</dbReference>
<comment type="caution">
    <text evidence="15">The sequence shown here is derived from an EMBL/GenBank/DDBJ whole genome shotgun (WGS) entry which is preliminary data.</text>
</comment>